<dbReference type="InterPro" id="IPR037141">
    <property type="entry name" value="NDT80_DNA-bd_dom_sf"/>
</dbReference>
<dbReference type="PANTHER" id="PTHR35144">
    <property type="entry name" value="MEIOSIS-SPECIFIC TRANSCRIPTION FACTOR NDT80"/>
    <property type="match status" value="1"/>
</dbReference>
<name>A0ABP0C0M6_9PEZI</name>
<evidence type="ECO:0000313" key="5">
    <source>
        <dbReference type="EMBL" id="CAK7225499.1"/>
    </source>
</evidence>
<dbReference type="PANTHER" id="PTHR35144:SF1">
    <property type="entry name" value="PROTEIN PACG"/>
    <property type="match status" value="1"/>
</dbReference>
<feature type="DNA-binding region" description="NDT80" evidence="2">
    <location>
        <begin position="94"/>
        <end position="342"/>
    </location>
</feature>
<evidence type="ECO:0000313" key="6">
    <source>
        <dbReference type="Proteomes" id="UP001642405"/>
    </source>
</evidence>
<comment type="caution">
    <text evidence="5">The sequence shown here is derived from an EMBL/GenBank/DDBJ whole genome shotgun (WGS) entry which is preliminary data.</text>
</comment>
<evidence type="ECO:0000256" key="2">
    <source>
        <dbReference type="PROSITE-ProRule" id="PRU00850"/>
    </source>
</evidence>
<feature type="domain" description="NDT80" evidence="4">
    <location>
        <begin position="94"/>
        <end position="342"/>
    </location>
</feature>
<dbReference type="Pfam" id="PF05224">
    <property type="entry name" value="NDT80_PhoG"/>
    <property type="match status" value="1"/>
</dbReference>
<reference evidence="5 6" key="1">
    <citation type="submission" date="2024-01" db="EMBL/GenBank/DDBJ databases">
        <authorList>
            <person name="Allen C."/>
            <person name="Tagirdzhanova G."/>
        </authorList>
    </citation>
    <scope>NUCLEOTIDE SEQUENCE [LARGE SCALE GENOMIC DNA]</scope>
</reference>
<dbReference type="PROSITE" id="PS51517">
    <property type="entry name" value="NDT80"/>
    <property type="match status" value="1"/>
</dbReference>
<protein>
    <recommendedName>
        <fullName evidence="4">NDT80 domain-containing protein</fullName>
    </recommendedName>
</protein>
<evidence type="ECO:0000259" key="4">
    <source>
        <dbReference type="PROSITE" id="PS51517"/>
    </source>
</evidence>
<dbReference type="EMBL" id="CAWUHB010000033">
    <property type="protein sequence ID" value="CAK7225499.1"/>
    <property type="molecule type" value="Genomic_DNA"/>
</dbReference>
<dbReference type="InterPro" id="IPR024061">
    <property type="entry name" value="NDT80_DNA-bd_dom"/>
</dbReference>
<feature type="region of interest" description="Disordered" evidence="3">
    <location>
        <begin position="351"/>
        <end position="382"/>
    </location>
</feature>
<accession>A0ABP0C0M6</accession>
<feature type="compositionally biased region" description="Low complexity" evidence="3">
    <location>
        <begin position="358"/>
        <end position="374"/>
    </location>
</feature>
<gene>
    <name evidence="5" type="ORF">SCUCBS95973_005886</name>
</gene>
<feature type="compositionally biased region" description="Low complexity" evidence="3">
    <location>
        <begin position="562"/>
        <end position="594"/>
    </location>
</feature>
<dbReference type="InterPro" id="IPR008967">
    <property type="entry name" value="p53-like_TF_DNA-bd_sf"/>
</dbReference>
<keyword evidence="1 2" id="KW-0238">DNA-binding</keyword>
<keyword evidence="6" id="KW-1185">Reference proteome</keyword>
<evidence type="ECO:0000256" key="1">
    <source>
        <dbReference type="ARBA" id="ARBA00023125"/>
    </source>
</evidence>
<dbReference type="Proteomes" id="UP001642405">
    <property type="component" value="Unassembled WGS sequence"/>
</dbReference>
<feature type="region of interest" description="Disordered" evidence="3">
    <location>
        <begin position="427"/>
        <end position="594"/>
    </location>
</feature>
<feature type="region of interest" description="Disordered" evidence="3">
    <location>
        <begin position="231"/>
        <end position="250"/>
    </location>
</feature>
<sequence>MAGYNSMPALSVTGGTGNDALGLGVSVNHSNAGNGLSLDAFDQDITFDESLLDNVNGLPLPFTPSYDFETFSTTFEDPFPYSAATTGRPYELTPHNPEGFLQSASPLEEGLDNKLLGFGAPVIKAAVVDDAGQFSEPTMAAELFGMFFLAEDVYSAENTGRPLELTCYRRNLWWCSGQITLPRHVTQIVTDQGRQVAVLELAASISAMESIEGKATEIICIPWKSTAANSAANTNNTQSEDAKVAGSPPNVPIDLSNGQELDNGCVSVPVSWKRLQFKHATANNGRRKGQQQHYVVQINLLGRIQTDGEGDKGDSEWAKIAEIQSGPVIVRGRSPRNFVSRRDVPLTGSSTVVDKKQLQQQQQQQQQLQQQPQLERQSLSSAGGLDATMHQTQHRSNSSGIDMTQNFQRYNLLGNMPPGDWTQQYAQAQVPQPQPQIQPQQSPHPAKKMALSPSQTRPPVPAWNNDMTPSRSNKAQQHQQQQTQQQQQQQQQQQHHQAQKLPQQQQQQQKLKRSSSAAVPLNLSLSEDERSPSNRIGTDPPSNSPPFANLGGSGGSGGTAGGSSTTSFALPTTSTSTASAPAGSNSAPAASAAQSDSFEDGELLYEYFPLSLDDWMPPVDAIYRPHVVHHTVVPPEVKAQQVRNKTKRYFAAE</sequence>
<feature type="compositionally biased region" description="Low complexity" evidence="3">
    <location>
        <begin position="476"/>
        <end position="509"/>
    </location>
</feature>
<proteinExistence type="predicted"/>
<dbReference type="Gene3D" id="2.60.40.1390">
    <property type="entry name" value="NDT80 DNA-binding domain"/>
    <property type="match status" value="1"/>
</dbReference>
<dbReference type="SUPFAM" id="SSF49417">
    <property type="entry name" value="p53-like transcription factors"/>
    <property type="match status" value="1"/>
</dbReference>
<evidence type="ECO:0000256" key="3">
    <source>
        <dbReference type="SAM" id="MobiDB-lite"/>
    </source>
</evidence>
<feature type="compositionally biased region" description="Polar residues" evidence="3">
    <location>
        <begin position="465"/>
        <end position="475"/>
    </location>
</feature>
<organism evidence="5 6">
    <name type="scientific">Sporothrix curviconia</name>
    <dbReference type="NCBI Taxonomy" id="1260050"/>
    <lineage>
        <taxon>Eukaryota</taxon>
        <taxon>Fungi</taxon>
        <taxon>Dikarya</taxon>
        <taxon>Ascomycota</taxon>
        <taxon>Pezizomycotina</taxon>
        <taxon>Sordariomycetes</taxon>
        <taxon>Sordariomycetidae</taxon>
        <taxon>Ophiostomatales</taxon>
        <taxon>Ophiostomataceae</taxon>
        <taxon>Sporothrix</taxon>
    </lineage>
</organism>
<feature type="compositionally biased region" description="Low complexity" evidence="3">
    <location>
        <begin position="427"/>
        <end position="444"/>
    </location>
</feature>
<dbReference type="InterPro" id="IPR052605">
    <property type="entry name" value="Fungal_trans_regulator"/>
</dbReference>
<feature type="compositionally biased region" description="Gly residues" evidence="3">
    <location>
        <begin position="551"/>
        <end position="561"/>
    </location>
</feature>